<organism evidence="2 3">
    <name type="scientific">Knipowitschia caucasica</name>
    <name type="common">Caucasian dwarf goby</name>
    <name type="synonym">Pomatoschistus caucasicus</name>
    <dbReference type="NCBI Taxonomy" id="637954"/>
    <lineage>
        <taxon>Eukaryota</taxon>
        <taxon>Metazoa</taxon>
        <taxon>Chordata</taxon>
        <taxon>Craniata</taxon>
        <taxon>Vertebrata</taxon>
        <taxon>Euteleostomi</taxon>
        <taxon>Actinopterygii</taxon>
        <taxon>Neopterygii</taxon>
        <taxon>Teleostei</taxon>
        <taxon>Neoteleostei</taxon>
        <taxon>Acanthomorphata</taxon>
        <taxon>Gobiaria</taxon>
        <taxon>Gobiiformes</taxon>
        <taxon>Gobioidei</taxon>
        <taxon>Gobiidae</taxon>
        <taxon>Gobiinae</taxon>
        <taxon>Knipowitschia</taxon>
    </lineage>
</organism>
<keyword evidence="1" id="KW-0732">Signal</keyword>
<dbReference type="EMBL" id="OZ035824">
    <property type="protein sequence ID" value="CAL1593514.1"/>
    <property type="molecule type" value="Genomic_DNA"/>
</dbReference>
<dbReference type="Proteomes" id="UP001497482">
    <property type="component" value="Chromosome 2"/>
</dbReference>
<name>A0AAV2L1R4_KNICA</name>
<evidence type="ECO:0000313" key="3">
    <source>
        <dbReference type="Proteomes" id="UP001497482"/>
    </source>
</evidence>
<protein>
    <submittedName>
        <fullName evidence="2">Uncharacterized protein</fullName>
    </submittedName>
</protein>
<feature type="signal peptide" evidence="1">
    <location>
        <begin position="1"/>
        <end position="23"/>
    </location>
</feature>
<keyword evidence="3" id="KW-1185">Reference proteome</keyword>
<reference evidence="2 3" key="1">
    <citation type="submission" date="2024-04" db="EMBL/GenBank/DDBJ databases">
        <authorList>
            <person name="Waldvogel A.-M."/>
            <person name="Schoenle A."/>
        </authorList>
    </citation>
    <scope>NUCLEOTIDE SEQUENCE [LARGE SCALE GENOMIC DNA]</scope>
</reference>
<proteinExistence type="predicted"/>
<evidence type="ECO:0000313" key="2">
    <source>
        <dbReference type="EMBL" id="CAL1593514.1"/>
    </source>
</evidence>
<gene>
    <name evidence="2" type="ORF">KC01_LOCUS22610</name>
</gene>
<accession>A0AAV2L1R4</accession>
<sequence length="143" mass="15646">MFEFGSKNAFFILIGAFLVGSWADLGSLTETTLRPSDQDTNSIENHGVHTINLTAHLHRSKRSSNSTRLDILGPSHLSALQDLLSDRKSTVRLGLRIAVRGPNELVEQQLRLLLSKESGLYNAGDKAGLFSMRVLGIKKVSSS</sequence>
<dbReference type="AlphaFoldDB" id="A0AAV2L1R4"/>
<evidence type="ECO:0000256" key="1">
    <source>
        <dbReference type="SAM" id="SignalP"/>
    </source>
</evidence>
<feature type="chain" id="PRO_5043550714" evidence="1">
    <location>
        <begin position="24"/>
        <end position="143"/>
    </location>
</feature>